<accession>A0A382DHD7</accession>
<gene>
    <name evidence="1" type="ORF">METZ01_LOCUS190642</name>
</gene>
<dbReference type="EMBL" id="UINC01039384">
    <property type="protein sequence ID" value="SVB37788.1"/>
    <property type="molecule type" value="Genomic_DNA"/>
</dbReference>
<dbReference type="AlphaFoldDB" id="A0A382DHD7"/>
<proteinExistence type="predicted"/>
<evidence type="ECO:0000313" key="1">
    <source>
        <dbReference type="EMBL" id="SVB37788.1"/>
    </source>
</evidence>
<organism evidence="1">
    <name type="scientific">marine metagenome</name>
    <dbReference type="NCBI Taxonomy" id="408172"/>
    <lineage>
        <taxon>unclassified sequences</taxon>
        <taxon>metagenomes</taxon>
        <taxon>ecological metagenomes</taxon>
    </lineage>
</organism>
<sequence>MADETGPEVSLASEEFTVVYGNN</sequence>
<protein>
    <submittedName>
        <fullName evidence="1">Uncharacterized protein</fullName>
    </submittedName>
</protein>
<reference evidence="1" key="1">
    <citation type="submission" date="2018-05" db="EMBL/GenBank/DDBJ databases">
        <authorList>
            <person name="Lanie J.A."/>
            <person name="Ng W.-L."/>
            <person name="Kazmierczak K.M."/>
            <person name="Andrzejewski T.M."/>
            <person name="Davidsen T.M."/>
            <person name="Wayne K.J."/>
            <person name="Tettelin H."/>
            <person name="Glass J.I."/>
            <person name="Rusch D."/>
            <person name="Podicherti R."/>
            <person name="Tsui H.-C.T."/>
            <person name="Winkler M.E."/>
        </authorList>
    </citation>
    <scope>NUCLEOTIDE SEQUENCE</scope>
</reference>
<name>A0A382DHD7_9ZZZZ</name>